<gene>
    <name evidence="2" type="ORF">NQ315_002603</name>
</gene>
<evidence type="ECO:0000313" key="2">
    <source>
        <dbReference type="EMBL" id="KAJ8917910.1"/>
    </source>
</evidence>
<keyword evidence="3" id="KW-1185">Reference proteome</keyword>
<evidence type="ECO:0000313" key="3">
    <source>
        <dbReference type="Proteomes" id="UP001159042"/>
    </source>
</evidence>
<evidence type="ECO:0000259" key="1">
    <source>
        <dbReference type="Pfam" id="PF14291"/>
    </source>
</evidence>
<sequence>MALLQLSKGKRAKMIVAVEGMIMMKLCYKVYLKLTPNNRQILQHLQTELSLGLILVHRHQDKLWLVQTLPKRPKLKRIKERMITTPGKTGNSEVFFDLLNLRIDSGDKKLKTHLEKCHRNAVYTSPKIQNGLIHLCGEVIRDNIISDVIRAINYAVLADETADIAGKEQLSIGLRFYDEKQGKIREEFVGFMELKAQDASSIAEAIDKFLVSHNLSPQNCVGYGFDGCSTMAGKEGGVQAILRKKYTRALFFHCSSHKLNLVVNDANNVPEIRNTQEIRN</sequence>
<name>A0AAV8VUW0_9CUCU</name>
<dbReference type="PANTHER" id="PTHR45749">
    <property type="match status" value="1"/>
</dbReference>
<accession>A0AAV8VUW0</accession>
<protein>
    <recommendedName>
        <fullName evidence="1">DUF4371 domain-containing protein</fullName>
    </recommendedName>
</protein>
<reference evidence="2 3" key="1">
    <citation type="journal article" date="2023" name="Insect Mol. Biol.">
        <title>Genome sequencing provides insights into the evolution of gene families encoding plant cell wall-degrading enzymes in longhorned beetles.</title>
        <authorList>
            <person name="Shin N.R."/>
            <person name="Okamura Y."/>
            <person name="Kirsch R."/>
            <person name="Pauchet Y."/>
        </authorList>
    </citation>
    <scope>NUCLEOTIDE SEQUENCE [LARGE SCALE GENOMIC DNA]</scope>
    <source>
        <strain evidence="2">EAD_L_NR</strain>
    </source>
</reference>
<dbReference type="Proteomes" id="UP001159042">
    <property type="component" value="Unassembled WGS sequence"/>
</dbReference>
<dbReference type="AlphaFoldDB" id="A0AAV8VUW0"/>
<dbReference type="PANTHER" id="PTHR45749:SF21">
    <property type="entry name" value="DUF4371 DOMAIN-CONTAINING PROTEIN"/>
    <property type="match status" value="1"/>
</dbReference>
<dbReference type="EMBL" id="JANEYG010000029">
    <property type="protein sequence ID" value="KAJ8917910.1"/>
    <property type="molecule type" value="Genomic_DNA"/>
</dbReference>
<comment type="caution">
    <text evidence="2">The sequence shown here is derived from an EMBL/GenBank/DDBJ whole genome shotgun (WGS) entry which is preliminary data.</text>
</comment>
<feature type="domain" description="DUF4371" evidence="1">
    <location>
        <begin position="90"/>
        <end position="234"/>
    </location>
</feature>
<dbReference type="InterPro" id="IPR025398">
    <property type="entry name" value="DUF4371"/>
</dbReference>
<proteinExistence type="predicted"/>
<dbReference type="Pfam" id="PF14291">
    <property type="entry name" value="DUF4371"/>
    <property type="match status" value="1"/>
</dbReference>
<organism evidence="2 3">
    <name type="scientific">Exocentrus adspersus</name>
    <dbReference type="NCBI Taxonomy" id="1586481"/>
    <lineage>
        <taxon>Eukaryota</taxon>
        <taxon>Metazoa</taxon>
        <taxon>Ecdysozoa</taxon>
        <taxon>Arthropoda</taxon>
        <taxon>Hexapoda</taxon>
        <taxon>Insecta</taxon>
        <taxon>Pterygota</taxon>
        <taxon>Neoptera</taxon>
        <taxon>Endopterygota</taxon>
        <taxon>Coleoptera</taxon>
        <taxon>Polyphaga</taxon>
        <taxon>Cucujiformia</taxon>
        <taxon>Chrysomeloidea</taxon>
        <taxon>Cerambycidae</taxon>
        <taxon>Lamiinae</taxon>
        <taxon>Acanthocinini</taxon>
        <taxon>Exocentrus</taxon>
    </lineage>
</organism>